<sequence>MYHHPQHQGNSFHPSSRMSIPPGRPLSVQVAKVTEDSGLVLSDDAYKPRLKWTPDLHERFIQAVNQLGGAEKATPKSVLKVIGIQGLTKYRLGKNLHGQVNGGSNKAATGQKISETNRMQMTDHYMATLPTNSTHLGGVMQLQVEVQRRLSVQLEVQRQLQLCIEAQSIYLQAVLAKVQETLGRQNIDGVAGLDFAKVQLSCLVSSSQCLNSKLSAIKKTCRYVPAANTK</sequence>
<name>A0A2Z7CQ87_9LAMI</name>
<comment type="similarity">
    <text evidence="1">Belongs to the MYB-CC family.</text>
</comment>
<dbReference type="Proteomes" id="UP000250235">
    <property type="component" value="Unassembled WGS sequence"/>
</dbReference>
<accession>A0A2Z7CQ87</accession>
<dbReference type="Pfam" id="PF00249">
    <property type="entry name" value="Myb_DNA-binding"/>
    <property type="match status" value="1"/>
</dbReference>
<evidence type="ECO:0000256" key="3">
    <source>
        <dbReference type="ARBA" id="ARBA00023054"/>
    </source>
</evidence>
<keyword evidence="4" id="KW-0804">Transcription</keyword>
<evidence type="ECO:0000313" key="9">
    <source>
        <dbReference type="EMBL" id="KZV46794.1"/>
    </source>
</evidence>
<evidence type="ECO:0000256" key="1">
    <source>
        <dbReference type="ARBA" id="ARBA00006783"/>
    </source>
</evidence>
<evidence type="ECO:0000259" key="7">
    <source>
        <dbReference type="Pfam" id="PF00249"/>
    </source>
</evidence>
<dbReference type="Gene3D" id="1.10.10.60">
    <property type="entry name" value="Homeodomain-like"/>
    <property type="match status" value="1"/>
</dbReference>
<evidence type="ECO:0000256" key="5">
    <source>
        <dbReference type="ARBA" id="ARBA00023242"/>
    </source>
</evidence>
<protein>
    <submittedName>
        <fullName evidence="9">Transcription factor</fullName>
    </submittedName>
</protein>
<dbReference type="OrthoDB" id="551907at2759"/>
<evidence type="ECO:0000259" key="8">
    <source>
        <dbReference type="Pfam" id="PF14379"/>
    </source>
</evidence>
<dbReference type="InterPro" id="IPR001005">
    <property type="entry name" value="SANT/Myb"/>
</dbReference>
<keyword evidence="2" id="KW-0805">Transcription regulation</keyword>
<dbReference type="InterPro" id="IPR009057">
    <property type="entry name" value="Homeodomain-like_sf"/>
</dbReference>
<dbReference type="NCBIfam" id="TIGR01557">
    <property type="entry name" value="myb_SHAQKYF"/>
    <property type="match status" value="1"/>
</dbReference>
<proteinExistence type="inferred from homology"/>
<feature type="domain" description="MYB-CC type transcription factor LHEQLE-containing" evidence="8">
    <location>
        <begin position="140"/>
        <end position="180"/>
    </location>
</feature>
<evidence type="ECO:0000256" key="4">
    <source>
        <dbReference type="ARBA" id="ARBA00023163"/>
    </source>
</evidence>
<keyword evidence="10" id="KW-1185">Reference proteome</keyword>
<evidence type="ECO:0000256" key="2">
    <source>
        <dbReference type="ARBA" id="ARBA00023015"/>
    </source>
</evidence>
<evidence type="ECO:0000256" key="6">
    <source>
        <dbReference type="SAM" id="MobiDB-lite"/>
    </source>
</evidence>
<feature type="region of interest" description="Disordered" evidence="6">
    <location>
        <begin position="1"/>
        <end position="24"/>
    </location>
</feature>
<dbReference type="AlphaFoldDB" id="A0A2Z7CQ87"/>
<dbReference type="InterPro" id="IPR025756">
    <property type="entry name" value="Myb_CC_LHEQLE"/>
</dbReference>
<dbReference type="Pfam" id="PF14379">
    <property type="entry name" value="Myb_CC_LHEQLE"/>
    <property type="match status" value="1"/>
</dbReference>
<feature type="domain" description="Myb-like" evidence="7">
    <location>
        <begin position="49"/>
        <end position="89"/>
    </location>
</feature>
<evidence type="ECO:0000313" key="10">
    <source>
        <dbReference type="Proteomes" id="UP000250235"/>
    </source>
</evidence>
<dbReference type="SUPFAM" id="SSF46689">
    <property type="entry name" value="Homeodomain-like"/>
    <property type="match status" value="1"/>
</dbReference>
<dbReference type="GO" id="GO:0003700">
    <property type="term" value="F:DNA-binding transcription factor activity"/>
    <property type="evidence" value="ECO:0007669"/>
    <property type="project" value="InterPro"/>
</dbReference>
<dbReference type="EMBL" id="KQ995379">
    <property type="protein sequence ID" value="KZV46794.1"/>
    <property type="molecule type" value="Genomic_DNA"/>
</dbReference>
<dbReference type="InterPro" id="IPR006447">
    <property type="entry name" value="Myb_dom_plants"/>
</dbReference>
<dbReference type="PANTHER" id="PTHR31499:SF2">
    <property type="entry name" value="MYB-RELATED PROTEIN 2"/>
    <property type="match status" value="1"/>
</dbReference>
<feature type="compositionally biased region" description="Polar residues" evidence="6">
    <location>
        <begin position="7"/>
        <end position="18"/>
    </location>
</feature>
<organism evidence="9 10">
    <name type="scientific">Dorcoceras hygrometricum</name>
    <dbReference type="NCBI Taxonomy" id="472368"/>
    <lineage>
        <taxon>Eukaryota</taxon>
        <taxon>Viridiplantae</taxon>
        <taxon>Streptophyta</taxon>
        <taxon>Embryophyta</taxon>
        <taxon>Tracheophyta</taxon>
        <taxon>Spermatophyta</taxon>
        <taxon>Magnoliopsida</taxon>
        <taxon>eudicotyledons</taxon>
        <taxon>Gunneridae</taxon>
        <taxon>Pentapetalae</taxon>
        <taxon>asterids</taxon>
        <taxon>lamiids</taxon>
        <taxon>Lamiales</taxon>
        <taxon>Gesneriaceae</taxon>
        <taxon>Didymocarpoideae</taxon>
        <taxon>Trichosporeae</taxon>
        <taxon>Loxocarpinae</taxon>
        <taxon>Dorcoceras</taxon>
    </lineage>
</organism>
<dbReference type="InterPro" id="IPR046955">
    <property type="entry name" value="PHR1-like"/>
</dbReference>
<reference evidence="9 10" key="1">
    <citation type="journal article" date="2015" name="Proc. Natl. Acad. Sci. U.S.A.">
        <title>The resurrection genome of Boea hygrometrica: A blueprint for survival of dehydration.</title>
        <authorList>
            <person name="Xiao L."/>
            <person name="Yang G."/>
            <person name="Zhang L."/>
            <person name="Yang X."/>
            <person name="Zhao S."/>
            <person name="Ji Z."/>
            <person name="Zhou Q."/>
            <person name="Hu M."/>
            <person name="Wang Y."/>
            <person name="Chen M."/>
            <person name="Xu Y."/>
            <person name="Jin H."/>
            <person name="Xiao X."/>
            <person name="Hu G."/>
            <person name="Bao F."/>
            <person name="Hu Y."/>
            <person name="Wan P."/>
            <person name="Li L."/>
            <person name="Deng X."/>
            <person name="Kuang T."/>
            <person name="Xiang C."/>
            <person name="Zhu J.K."/>
            <person name="Oliver M.J."/>
            <person name="He Y."/>
        </authorList>
    </citation>
    <scope>NUCLEOTIDE SEQUENCE [LARGE SCALE GENOMIC DNA]</scope>
    <source>
        <strain evidence="10">cv. XS01</strain>
    </source>
</reference>
<dbReference type="GO" id="GO:0003677">
    <property type="term" value="F:DNA binding"/>
    <property type="evidence" value="ECO:0007669"/>
    <property type="project" value="InterPro"/>
</dbReference>
<keyword evidence="3" id="KW-0175">Coiled coil</keyword>
<gene>
    <name evidence="9" type="ORF">F511_37083</name>
</gene>
<dbReference type="PANTHER" id="PTHR31499">
    <property type="entry name" value="MYB FAMILY TRANSCRIPTION FACTOR PHL11"/>
    <property type="match status" value="1"/>
</dbReference>
<keyword evidence="5" id="KW-0539">Nucleus</keyword>